<feature type="transmembrane region" description="Helical" evidence="1">
    <location>
        <begin position="388"/>
        <end position="410"/>
    </location>
</feature>
<accession>A0AA87NLK1</accession>
<feature type="transmembrane region" description="Helical" evidence="1">
    <location>
        <begin position="298"/>
        <end position="320"/>
    </location>
</feature>
<organism evidence="2 3">
    <name type="scientific">Treponema medium ATCC 700293</name>
    <dbReference type="NCBI Taxonomy" id="1125700"/>
    <lineage>
        <taxon>Bacteria</taxon>
        <taxon>Pseudomonadati</taxon>
        <taxon>Spirochaetota</taxon>
        <taxon>Spirochaetia</taxon>
        <taxon>Spirochaetales</taxon>
        <taxon>Treponemataceae</taxon>
        <taxon>Treponema</taxon>
    </lineage>
</organism>
<keyword evidence="1" id="KW-0812">Transmembrane</keyword>
<sequence length="491" mass="53536">MSDQLATAKMPEHFNEGKFPLKKREFGGVQPYIPLGPFNLRIPLIHHEWSWTEMLAAFFLGVACLGAGTATTMTTFGFDNPENIAALGMTENSVFLMSLTFGVLNAICYYLPSLLGDPVVPGWITPALPLTLKYLAQWELPNYATGNVDRVYAMIALQMVVALFFLIMGVTGIGRKLVDTVPRSIKAGIVLGAGVTAGINVFQSRMPKAPITVVIAVLMSYFFLFNSTFAKAAAKNKTLETIRNQGVVPAQVFAIVLAPFLIKEIAVPNIQWGFTPLSFGFVLEHFTIFGLGMPATKFFLAALPMALTVYIIAFSDFVLAKEIVTEATATRDDETVIFDAGRSNLVSFLRNGIMSLFAPWVPMCGPLWASGLLTITERYKRGYKTLHSYWDGVCTFRAATVIAVLILPLVTLIRPAFAIFFGITMGVQAFACGNVGMTMCTNRNERGIACVIASALCFYTPGWALLIGIILWAVIEGTELFTKKSGDQTAA</sequence>
<evidence type="ECO:0000313" key="3">
    <source>
        <dbReference type="Proteomes" id="UP000014634"/>
    </source>
</evidence>
<feature type="transmembrane region" description="Helical" evidence="1">
    <location>
        <begin position="416"/>
        <end position="436"/>
    </location>
</feature>
<dbReference type="AlphaFoldDB" id="A0AA87NLK1"/>
<protein>
    <submittedName>
        <fullName evidence="2">Uncharacterized protein</fullName>
    </submittedName>
</protein>
<evidence type="ECO:0000313" key="2">
    <source>
        <dbReference type="EMBL" id="EPF28176.1"/>
    </source>
</evidence>
<reference evidence="2 3" key="1">
    <citation type="submission" date="2013-04" db="EMBL/GenBank/DDBJ databases">
        <title>The Genome Sequence of Treponema medium ATCC 700293.</title>
        <authorList>
            <consortium name="The Broad Institute Genomics Platform"/>
            <person name="Earl A."/>
            <person name="Ward D."/>
            <person name="Feldgarden M."/>
            <person name="Gevers D."/>
            <person name="Leonetti C."/>
            <person name="Blanton J.M."/>
            <person name="Dewhirst F.E."/>
            <person name="Izard J."/>
            <person name="Walker B."/>
            <person name="Young S."/>
            <person name="Zeng Q."/>
            <person name="Gargeya S."/>
            <person name="Fitzgerald M."/>
            <person name="Haas B."/>
            <person name="Abouelleil A."/>
            <person name="Allen A.W."/>
            <person name="Alvarado L."/>
            <person name="Arachchi H.M."/>
            <person name="Berlin A.M."/>
            <person name="Chapman S.B."/>
            <person name="Gainer-Dewar J."/>
            <person name="Goldberg J."/>
            <person name="Griggs A."/>
            <person name="Gujja S."/>
            <person name="Hansen M."/>
            <person name="Howarth C."/>
            <person name="Imamovic A."/>
            <person name="Ireland A."/>
            <person name="Larimer J."/>
            <person name="McCowan C."/>
            <person name="Murphy C."/>
            <person name="Pearson M."/>
            <person name="Poon T.W."/>
            <person name="Priest M."/>
            <person name="Roberts A."/>
            <person name="Saif S."/>
            <person name="Shea T."/>
            <person name="Sisk P."/>
            <person name="Sykes S."/>
            <person name="Wortman J."/>
            <person name="Nusbaum C."/>
            <person name="Birren B."/>
        </authorList>
    </citation>
    <scope>NUCLEOTIDE SEQUENCE [LARGE SCALE GENOMIC DNA]</scope>
    <source>
        <strain evidence="2 3">ATCC 700293</strain>
    </source>
</reference>
<evidence type="ECO:0000256" key="1">
    <source>
        <dbReference type="SAM" id="Phobius"/>
    </source>
</evidence>
<dbReference type="Proteomes" id="UP000014634">
    <property type="component" value="Unassembled WGS sequence"/>
</dbReference>
<feature type="transmembrane region" description="Helical" evidence="1">
    <location>
        <begin position="357"/>
        <end position="376"/>
    </location>
</feature>
<proteinExistence type="predicted"/>
<feature type="transmembrane region" description="Helical" evidence="1">
    <location>
        <begin position="448"/>
        <end position="475"/>
    </location>
</feature>
<comment type="caution">
    <text evidence="2">The sequence shown here is derived from an EMBL/GenBank/DDBJ whole genome shotgun (WGS) entry which is preliminary data.</text>
</comment>
<feature type="transmembrane region" description="Helical" evidence="1">
    <location>
        <begin position="242"/>
        <end position="262"/>
    </location>
</feature>
<dbReference type="EMBL" id="ATFE01000013">
    <property type="protein sequence ID" value="EPF28176.1"/>
    <property type="molecule type" value="Genomic_DNA"/>
</dbReference>
<dbReference type="RefSeq" id="WP_016523800.1">
    <property type="nucleotide sequence ID" value="NZ_KE332517.1"/>
</dbReference>
<feature type="transmembrane region" description="Helical" evidence="1">
    <location>
        <begin position="151"/>
        <end position="173"/>
    </location>
</feature>
<feature type="transmembrane region" description="Helical" evidence="1">
    <location>
        <begin position="209"/>
        <end position="230"/>
    </location>
</feature>
<keyword evidence="1" id="KW-0472">Membrane</keyword>
<feature type="transmembrane region" description="Helical" evidence="1">
    <location>
        <begin position="274"/>
        <end position="291"/>
    </location>
</feature>
<feature type="transmembrane region" description="Helical" evidence="1">
    <location>
        <begin position="94"/>
        <end position="112"/>
    </location>
</feature>
<name>A0AA87NLK1_TREMD</name>
<gene>
    <name evidence="2" type="ORF">HMPREF9195_01868</name>
</gene>
<feature type="transmembrane region" description="Helical" evidence="1">
    <location>
        <begin position="54"/>
        <end position="73"/>
    </location>
</feature>
<keyword evidence="1" id="KW-1133">Transmembrane helix</keyword>